<dbReference type="SUPFAM" id="SSF56349">
    <property type="entry name" value="DNA breaking-rejoining enzymes"/>
    <property type="match status" value="1"/>
</dbReference>
<evidence type="ECO:0000313" key="7">
    <source>
        <dbReference type="Proteomes" id="UP000480570"/>
    </source>
</evidence>
<dbReference type="PANTHER" id="PTHR30629:SF2">
    <property type="entry name" value="PROPHAGE INTEGRASE INTS-RELATED"/>
    <property type="match status" value="1"/>
</dbReference>
<dbReference type="InterPro" id="IPR004107">
    <property type="entry name" value="Integrase_SAM-like_N"/>
</dbReference>
<dbReference type="PANTHER" id="PTHR30629">
    <property type="entry name" value="PROPHAGE INTEGRASE"/>
    <property type="match status" value="1"/>
</dbReference>
<evidence type="ECO:0000313" key="6">
    <source>
        <dbReference type="EMBL" id="MYV05917.1"/>
    </source>
</evidence>
<gene>
    <name evidence="6" type="ORF">GB992_08725</name>
</gene>
<dbReference type="Pfam" id="PF00589">
    <property type="entry name" value="Phage_integrase"/>
    <property type="match status" value="1"/>
</dbReference>
<dbReference type="AlphaFoldDB" id="A0A7C9J427"/>
<keyword evidence="2" id="KW-0229">DNA integration</keyword>
<name>A0A7C9J427_9LACO</name>
<evidence type="ECO:0000256" key="1">
    <source>
        <dbReference type="ARBA" id="ARBA00008857"/>
    </source>
</evidence>
<dbReference type="Pfam" id="PF14659">
    <property type="entry name" value="Phage_int_SAM_3"/>
    <property type="match status" value="1"/>
</dbReference>
<dbReference type="Proteomes" id="UP000480570">
    <property type="component" value="Unassembled WGS sequence"/>
</dbReference>
<keyword evidence="3" id="KW-0238">DNA-binding</keyword>
<evidence type="ECO:0000256" key="2">
    <source>
        <dbReference type="ARBA" id="ARBA00022908"/>
    </source>
</evidence>
<dbReference type="InterPro" id="IPR002104">
    <property type="entry name" value="Integrase_catalytic"/>
</dbReference>
<dbReference type="InterPro" id="IPR011010">
    <property type="entry name" value="DNA_brk_join_enz"/>
</dbReference>
<dbReference type="InterPro" id="IPR010998">
    <property type="entry name" value="Integrase_recombinase_N"/>
</dbReference>
<dbReference type="InterPro" id="IPR013762">
    <property type="entry name" value="Integrase-like_cat_sf"/>
</dbReference>
<dbReference type="Pfam" id="PF14657">
    <property type="entry name" value="Arm-DNA-bind_4"/>
    <property type="match status" value="1"/>
</dbReference>
<dbReference type="GO" id="GO:0006310">
    <property type="term" value="P:DNA recombination"/>
    <property type="evidence" value="ECO:0007669"/>
    <property type="project" value="UniProtKB-KW"/>
</dbReference>
<protein>
    <submittedName>
        <fullName evidence="6">Tyrosine-type recombinase/integrase</fullName>
    </submittedName>
</protein>
<proteinExistence type="inferred from homology"/>
<reference evidence="6 7" key="1">
    <citation type="journal article" date="2019" name="Appl. Environ. Microbiol.">
        <title>Genetic determinants of hydroxycinnamic acid metabolism in heterofermentative lactobacilli.</title>
        <authorList>
            <person name="Gaur G."/>
            <person name="Oh J.H."/>
            <person name="Filannino P."/>
            <person name="Gobbetti M."/>
            <person name="van Pijkeren J.P."/>
            <person name="Ganzle M.G."/>
        </authorList>
    </citation>
    <scope>NUCLEOTIDE SEQUENCE [LARGE SCALE GENOMIC DNA]</scope>
    <source>
        <strain evidence="6 7">FUA3583</strain>
    </source>
</reference>
<dbReference type="Gene3D" id="1.10.150.130">
    <property type="match status" value="1"/>
</dbReference>
<keyword evidence="4" id="KW-0233">DNA recombination</keyword>
<dbReference type="CDD" id="cd01189">
    <property type="entry name" value="INT_ICEBs1_C_like"/>
    <property type="match status" value="1"/>
</dbReference>
<accession>A0A7C9J427</accession>
<organism evidence="6 7">
    <name type="scientific">Furfurilactobacillus rossiae</name>
    <dbReference type="NCBI Taxonomy" id="231049"/>
    <lineage>
        <taxon>Bacteria</taxon>
        <taxon>Bacillati</taxon>
        <taxon>Bacillota</taxon>
        <taxon>Bacilli</taxon>
        <taxon>Lactobacillales</taxon>
        <taxon>Lactobacillaceae</taxon>
        <taxon>Furfurilactobacillus</taxon>
    </lineage>
</organism>
<dbReference type="Gene3D" id="1.10.443.10">
    <property type="entry name" value="Intergrase catalytic core"/>
    <property type="match status" value="1"/>
</dbReference>
<comment type="caution">
    <text evidence="6">The sequence shown here is derived from an EMBL/GenBank/DDBJ whole genome shotgun (WGS) entry which is preliminary data.</text>
</comment>
<dbReference type="InterPro" id="IPR028259">
    <property type="entry name" value="AP2-like_int_N"/>
</dbReference>
<dbReference type="GO" id="GO:0015074">
    <property type="term" value="P:DNA integration"/>
    <property type="evidence" value="ECO:0007669"/>
    <property type="project" value="UniProtKB-KW"/>
</dbReference>
<dbReference type="PROSITE" id="PS51898">
    <property type="entry name" value="TYR_RECOMBINASE"/>
    <property type="match status" value="1"/>
</dbReference>
<evidence type="ECO:0000256" key="3">
    <source>
        <dbReference type="ARBA" id="ARBA00023125"/>
    </source>
</evidence>
<dbReference type="InterPro" id="IPR050808">
    <property type="entry name" value="Phage_Integrase"/>
</dbReference>
<comment type="similarity">
    <text evidence="1">Belongs to the 'phage' integrase family.</text>
</comment>
<evidence type="ECO:0000259" key="5">
    <source>
        <dbReference type="PROSITE" id="PS51898"/>
    </source>
</evidence>
<sequence>MTQINSYQDKDGNTLYGFQIYLGVNHQTGKKKRTRRRGFKTKKEAAIALSRLQVQTEDNGDVPKENNILFAQVFNEWFPVYQNTVRESTWAKTNKMFDNHILPAFGQFRIRTITIAQVQWAVNEWFKTTTAGYRRWYYFTSQMFQFAMKRGYIDRNPAALVTLPKHEATPGQQRENFWSRDKLAHFFKCLDSHTEPEKFALFWTYAYTAARRSEILALEWSDIDFSKSTMTISKTLSQGVGGHTVVNATKTAKGMRTKPLDTSTVYYFRQWRLAQQRYLLTIANVSSVDKHQLVFPNSKGKYKSLDTPHKWLAKIIKDNGLRYISVHGLRHTSVSAMFAAGIPIKEIQNRMEDADIQTVLNTYIHTTAEQEWHAANQLAEYLKGSQAQ</sequence>
<evidence type="ECO:0000256" key="4">
    <source>
        <dbReference type="ARBA" id="ARBA00023172"/>
    </source>
</evidence>
<dbReference type="GO" id="GO:0003677">
    <property type="term" value="F:DNA binding"/>
    <property type="evidence" value="ECO:0007669"/>
    <property type="project" value="UniProtKB-KW"/>
</dbReference>
<feature type="domain" description="Tyr recombinase" evidence="5">
    <location>
        <begin position="173"/>
        <end position="377"/>
    </location>
</feature>
<dbReference type="EMBL" id="WEZT01000018">
    <property type="protein sequence ID" value="MYV05917.1"/>
    <property type="molecule type" value="Genomic_DNA"/>
</dbReference>